<protein>
    <recommendedName>
        <fullName evidence="3">TIGR04255 family protein</fullName>
    </recommendedName>
</protein>
<dbReference type="EMBL" id="JAOQKE010000003">
    <property type="protein sequence ID" value="MCU6724517.1"/>
    <property type="molecule type" value="Genomic_DNA"/>
</dbReference>
<sequence length="242" mass="28515">MKIENSAVNITFARCENIKRQYILNEDILKNNFNEANILPIPDEAPVEIPRIIIKTKGEHSQLSIAPEAASFQTIYTDLFKENWDLCEEYVKNRIEDVFKLIDTFKSEKYKYIGIVTNLMWDEVEVEGNKVLFENLFAHCPVDNLDDLVVKYTYIENEKYYVNITLQSVRVYENEETNEAGCYMDEKLKTHTIGITLDVNDRYMFNRQKDYCSDKHRFEELLGITTMIINEKLKTLVEKGEY</sequence>
<accession>A0ABT2SJ39</accession>
<keyword evidence="2" id="KW-1185">Reference proteome</keyword>
<comment type="caution">
    <text evidence="1">The sequence shown here is derived from an EMBL/GenBank/DDBJ whole genome shotgun (WGS) entry which is preliminary data.</text>
</comment>
<dbReference type="Proteomes" id="UP001652338">
    <property type="component" value="Unassembled WGS sequence"/>
</dbReference>
<organism evidence="1 2">
    <name type="scientific">Muricoprocola aceti</name>
    <dbReference type="NCBI Taxonomy" id="2981772"/>
    <lineage>
        <taxon>Bacteria</taxon>
        <taxon>Bacillati</taxon>
        <taxon>Bacillota</taxon>
        <taxon>Clostridia</taxon>
        <taxon>Lachnospirales</taxon>
        <taxon>Lachnospiraceae</taxon>
        <taxon>Muricoprocola</taxon>
    </lineage>
</organism>
<name>A0ABT2SJ39_9FIRM</name>
<evidence type="ECO:0000313" key="2">
    <source>
        <dbReference type="Proteomes" id="UP001652338"/>
    </source>
</evidence>
<evidence type="ECO:0008006" key="3">
    <source>
        <dbReference type="Google" id="ProtNLM"/>
    </source>
</evidence>
<reference evidence="1 2" key="1">
    <citation type="journal article" date="2021" name="ISME Commun">
        <title>Automated analysis of genomic sequences facilitates high-throughput and comprehensive description of bacteria.</title>
        <authorList>
            <person name="Hitch T.C.A."/>
        </authorList>
    </citation>
    <scope>NUCLEOTIDE SEQUENCE [LARGE SCALE GENOMIC DNA]</scope>
    <source>
        <strain evidence="1 2">Sanger_29</strain>
    </source>
</reference>
<proteinExistence type="predicted"/>
<evidence type="ECO:0000313" key="1">
    <source>
        <dbReference type="EMBL" id="MCU6724517.1"/>
    </source>
</evidence>
<gene>
    <name evidence="1" type="ORF">OCV47_03930</name>
</gene>
<dbReference type="RefSeq" id="WP_262653932.1">
    <property type="nucleotide sequence ID" value="NZ_JAOQKE010000003.1"/>
</dbReference>